<dbReference type="OMA" id="FRCQTAK"/>
<dbReference type="Proteomes" id="UP000266841">
    <property type="component" value="Unassembled WGS sequence"/>
</dbReference>
<feature type="compositionally biased region" description="Basic residues" evidence="2">
    <location>
        <begin position="1"/>
        <end position="20"/>
    </location>
</feature>
<keyword evidence="4" id="KW-1185">Reference proteome</keyword>
<gene>
    <name evidence="3" type="ORF">THAOC_13225</name>
</gene>
<name>K0SLL8_THAOC</name>
<dbReference type="AlphaFoldDB" id="K0SLL8"/>
<dbReference type="CDD" id="cd24142">
    <property type="entry name" value="ACL4-like"/>
    <property type="match status" value="1"/>
</dbReference>
<dbReference type="EMBL" id="AGNL01015405">
    <property type="protein sequence ID" value="EJK65879.1"/>
    <property type="molecule type" value="Genomic_DNA"/>
</dbReference>
<protein>
    <submittedName>
        <fullName evidence="3">Uncharacterized protein</fullName>
    </submittedName>
</protein>
<comment type="caution">
    <text evidence="3">The sequence shown here is derived from an EMBL/GenBank/DDBJ whole genome shotgun (WGS) entry which is preliminary data.</text>
</comment>
<evidence type="ECO:0000313" key="3">
    <source>
        <dbReference type="EMBL" id="EJK65879.1"/>
    </source>
</evidence>
<evidence type="ECO:0000256" key="2">
    <source>
        <dbReference type="SAM" id="MobiDB-lite"/>
    </source>
</evidence>
<keyword evidence="1" id="KW-0175">Coiled coil</keyword>
<dbReference type="OrthoDB" id="1914839at2759"/>
<sequence length="465" mass="50249">MAKGGSKKKSKRGRSSRSKSGKPPAAEPRLDDVLSQAESAMEMSDVDTALKLFGYAASVLRARIGRLDENGSIVDMPMSAGGGDSSSPALSARDQRNQEDNAVLATVLGKLGELKASNGHVDAARSDFMEAIDLLGPSSELSEGETSIRVAQSCESKAGLRLYLGQLSHGNDALQTIRKGVTELENAVKILEHHSNSDSLNDAVMEGSDSENANYGKALFETRRQLCAAHCSMVELYLTDLCEEPDAEDLCEASLKDAFAIEDKMVSFGGCLPPDAMQTMANFRLSQSRGLEALDFIMKAYGRMRTGCEAMSSLVGLGECNGDAEPSRELVEVEAASQLPEYNFRCQTAKIMLECASFQKEGDNVCIEASIQVLGSLLAENDEVADVWLLMGCSFAALSPPNNDAAKYYWETALSMLNAAREGLEVMIEHDAENECLEQELQSIQCQLEEVKAKLGIEDEDMTET</sequence>
<dbReference type="eggNOG" id="ENOG502TKU5">
    <property type="taxonomic scope" value="Eukaryota"/>
</dbReference>
<feature type="coiled-coil region" evidence="1">
    <location>
        <begin position="427"/>
        <end position="454"/>
    </location>
</feature>
<proteinExistence type="predicted"/>
<evidence type="ECO:0000313" key="4">
    <source>
        <dbReference type="Proteomes" id="UP000266841"/>
    </source>
</evidence>
<feature type="region of interest" description="Disordered" evidence="2">
    <location>
        <begin position="77"/>
        <end position="97"/>
    </location>
</feature>
<feature type="region of interest" description="Disordered" evidence="2">
    <location>
        <begin position="1"/>
        <end position="32"/>
    </location>
</feature>
<reference evidence="3 4" key="1">
    <citation type="journal article" date="2012" name="Genome Biol.">
        <title>Genome and low-iron response of an oceanic diatom adapted to chronic iron limitation.</title>
        <authorList>
            <person name="Lommer M."/>
            <person name="Specht M."/>
            <person name="Roy A.S."/>
            <person name="Kraemer L."/>
            <person name="Andreson R."/>
            <person name="Gutowska M.A."/>
            <person name="Wolf J."/>
            <person name="Bergner S.V."/>
            <person name="Schilhabel M.B."/>
            <person name="Klostermeier U.C."/>
            <person name="Beiko R.G."/>
            <person name="Rosenstiel P."/>
            <person name="Hippler M."/>
            <person name="Laroche J."/>
        </authorList>
    </citation>
    <scope>NUCLEOTIDE SEQUENCE [LARGE SCALE GENOMIC DNA]</scope>
    <source>
        <strain evidence="3 4">CCMP1005</strain>
    </source>
</reference>
<accession>K0SLL8</accession>
<evidence type="ECO:0000256" key="1">
    <source>
        <dbReference type="SAM" id="Coils"/>
    </source>
</evidence>
<organism evidence="3 4">
    <name type="scientific">Thalassiosira oceanica</name>
    <name type="common">Marine diatom</name>
    <dbReference type="NCBI Taxonomy" id="159749"/>
    <lineage>
        <taxon>Eukaryota</taxon>
        <taxon>Sar</taxon>
        <taxon>Stramenopiles</taxon>
        <taxon>Ochrophyta</taxon>
        <taxon>Bacillariophyta</taxon>
        <taxon>Coscinodiscophyceae</taxon>
        <taxon>Thalassiosirophycidae</taxon>
        <taxon>Thalassiosirales</taxon>
        <taxon>Thalassiosiraceae</taxon>
        <taxon>Thalassiosira</taxon>
    </lineage>
</organism>